<name>A0A8J5YI43_9ROSI</name>
<sequence>MFPFANIPQSYQDMKRLIKDLGLRYDKIHSCPNDCMLYWGDQKNQQSCHVCGKSCWMNSNIEYVNTDEGGAQLRKKPVKDLRYFPLIPRLQRLFVLSKTTESMRWHNDQRTDDGFLRHPADSLAWKSFDSKFPSFVSDPRNVRLGLAADGFNPFKIMSISYSTWPIVLIPYNLPPWICMKQSSFILSMIIAGEKGPGNDIDIYLQPLTEELKQLWSGWSTKGHYACPCYAAQTCSKWLYNGKKFSYMGHRQWLDGNHKFRFQRTLFDGTEENRGAPEQTIGSKILFMLKDINFSYGKMNQPPNKQTKKRSRDESDDESDGEDDPNEEDLWKKMSIFFELTYWEHNILRHNLDVMHIEKNVCENIIGTILNVDGKSKDNLQSRLDLVDMRIWRDLHPQVLLNGKYQ</sequence>
<dbReference type="Pfam" id="PF02992">
    <property type="entry name" value="Transposase_21"/>
    <property type="match status" value="1"/>
</dbReference>
<feature type="region of interest" description="Disordered" evidence="1">
    <location>
        <begin position="295"/>
        <end position="326"/>
    </location>
</feature>
<evidence type="ECO:0008006" key="4">
    <source>
        <dbReference type="Google" id="ProtNLM"/>
    </source>
</evidence>
<proteinExistence type="predicted"/>
<organism evidence="2 3">
    <name type="scientific">Gossypium anomalum</name>
    <dbReference type="NCBI Taxonomy" id="47600"/>
    <lineage>
        <taxon>Eukaryota</taxon>
        <taxon>Viridiplantae</taxon>
        <taxon>Streptophyta</taxon>
        <taxon>Embryophyta</taxon>
        <taxon>Tracheophyta</taxon>
        <taxon>Spermatophyta</taxon>
        <taxon>Magnoliopsida</taxon>
        <taxon>eudicotyledons</taxon>
        <taxon>Gunneridae</taxon>
        <taxon>Pentapetalae</taxon>
        <taxon>rosids</taxon>
        <taxon>malvids</taxon>
        <taxon>Malvales</taxon>
        <taxon>Malvaceae</taxon>
        <taxon>Malvoideae</taxon>
        <taxon>Gossypium</taxon>
    </lineage>
</organism>
<dbReference type="InterPro" id="IPR004242">
    <property type="entry name" value="Transposase_21"/>
</dbReference>
<evidence type="ECO:0000256" key="1">
    <source>
        <dbReference type="SAM" id="MobiDB-lite"/>
    </source>
</evidence>
<gene>
    <name evidence="2" type="ORF">CXB51_029911</name>
</gene>
<comment type="caution">
    <text evidence="2">The sequence shown here is derived from an EMBL/GenBank/DDBJ whole genome shotgun (WGS) entry which is preliminary data.</text>
</comment>
<dbReference type="PANTHER" id="PTHR10775">
    <property type="entry name" value="OS08G0208400 PROTEIN"/>
    <property type="match status" value="1"/>
</dbReference>
<feature type="compositionally biased region" description="Acidic residues" evidence="1">
    <location>
        <begin position="313"/>
        <end position="326"/>
    </location>
</feature>
<dbReference type="OrthoDB" id="1932595at2759"/>
<dbReference type="EMBL" id="JAHUZN010000011">
    <property type="protein sequence ID" value="KAG8479385.1"/>
    <property type="molecule type" value="Genomic_DNA"/>
</dbReference>
<reference evidence="2 3" key="1">
    <citation type="journal article" date="2021" name="bioRxiv">
        <title>The Gossypium anomalum genome as a resource for cotton improvement and evolutionary analysis of hybrid incompatibility.</title>
        <authorList>
            <person name="Grover C.E."/>
            <person name="Yuan D."/>
            <person name="Arick M.A."/>
            <person name="Miller E.R."/>
            <person name="Hu G."/>
            <person name="Peterson D.G."/>
            <person name="Wendel J.F."/>
            <person name="Udall J.A."/>
        </authorList>
    </citation>
    <scope>NUCLEOTIDE SEQUENCE [LARGE SCALE GENOMIC DNA]</scope>
    <source>
        <strain evidence="2">JFW-Udall</strain>
        <tissue evidence="2">Leaf</tissue>
    </source>
</reference>
<accession>A0A8J5YI43</accession>
<evidence type="ECO:0000313" key="2">
    <source>
        <dbReference type="EMBL" id="KAG8479385.1"/>
    </source>
</evidence>
<protein>
    <recommendedName>
        <fullName evidence="4">Transposase-associated domain-containing protein</fullName>
    </recommendedName>
</protein>
<dbReference type="PANTHER" id="PTHR10775:SF173">
    <property type="match status" value="1"/>
</dbReference>
<dbReference type="Proteomes" id="UP000701853">
    <property type="component" value="Chromosome 11"/>
</dbReference>
<keyword evidence="3" id="KW-1185">Reference proteome</keyword>
<dbReference type="AlphaFoldDB" id="A0A8J5YI43"/>
<evidence type="ECO:0000313" key="3">
    <source>
        <dbReference type="Proteomes" id="UP000701853"/>
    </source>
</evidence>